<dbReference type="EMBL" id="JASVWF010000005">
    <property type="protein sequence ID" value="MDL5158446.1"/>
    <property type="molecule type" value="Genomic_DNA"/>
</dbReference>
<sequence>MLIVVTGATGKTGRRIVHRLHTAGSEVRAVGRTSAPRHDWADPATWPAVLAPDAEGRPPAAVYLAYAPDAGFPGADAVLGAFAGAAADAGVGRLVLLTGRGESGAVRSEEAVAAAGLPTVVVRAAFFAQGFTEDLFAESVAAGILRVPAGDVPEPFVDLEDLADVATAGLLGDLTTGVHELTGPEALTFGEVAAELTRLTGGEVVYEPVTPEEFHADLVGVGLPDEDAAGITGLFAELFDGRNVRPTDGVAQALGRPARPFATALAAAFPTAGAR</sequence>
<dbReference type="SUPFAM" id="SSF51735">
    <property type="entry name" value="NAD(P)-binding Rossmann-fold domains"/>
    <property type="match status" value="1"/>
</dbReference>
<evidence type="ECO:0000313" key="2">
    <source>
        <dbReference type="Proteomes" id="UP001231924"/>
    </source>
</evidence>
<dbReference type="RefSeq" id="WP_286054991.1">
    <property type="nucleotide sequence ID" value="NZ_JASVWF010000005.1"/>
</dbReference>
<dbReference type="PANTHER" id="PTHR43162">
    <property type="match status" value="1"/>
</dbReference>
<dbReference type="Gene3D" id="3.40.50.720">
    <property type="entry name" value="NAD(P)-binding Rossmann-like Domain"/>
    <property type="match status" value="1"/>
</dbReference>
<gene>
    <name evidence="1" type="ORF">QRT03_20940</name>
</gene>
<dbReference type="Gene3D" id="3.90.25.10">
    <property type="entry name" value="UDP-galactose 4-epimerase, domain 1"/>
    <property type="match status" value="1"/>
</dbReference>
<evidence type="ECO:0000313" key="1">
    <source>
        <dbReference type="EMBL" id="MDL5158446.1"/>
    </source>
</evidence>
<dbReference type="Proteomes" id="UP001231924">
    <property type="component" value="Unassembled WGS sequence"/>
</dbReference>
<reference evidence="1 2" key="1">
    <citation type="submission" date="2023-06" db="EMBL/GenBank/DDBJ databases">
        <title>Actinomycetospora Odt1-22.</title>
        <authorList>
            <person name="Supong K."/>
        </authorList>
    </citation>
    <scope>NUCLEOTIDE SEQUENCE [LARGE SCALE GENOMIC DNA]</scope>
    <source>
        <strain evidence="1 2">Odt1-22</strain>
    </source>
</reference>
<dbReference type="InterPro" id="IPR036291">
    <property type="entry name" value="NAD(P)-bd_dom_sf"/>
</dbReference>
<dbReference type="PANTHER" id="PTHR43162:SF1">
    <property type="entry name" value="PRESTALK A DIFFERENTIATION PROTEIN A"/>
    <property type="match status" value="1"/>
</dbReference>
<comment type="caution">
    <text evidence="1">The sequence shown here is derived from an EMBL/GenBank/DDBJ whole genome shotgun (WGS) entry which is preliminary data.</text>
</comment>
<proteinExistence type="predicted"/>
<dbReference type="InterPro" id="IPR051604">
    <property type="entry name" value="Ergot_Alk_Oxidoreductase"/>
</dbReference>
<accession>A0ABT7MCQ1</accession>
<organism evidence="1 2">
    <name type="scientific">Actinomycetospora termitidis</name>
    <dbReference type="NCBI Taxonomy" id="3053470"/>
    <lineage>
        <taxon>Bacteria</taxon>
        <taxon>Bacillati</taxon>
        <taxon>Actinomycetota</taxon>
        <taxon>Actinomycetes</taxon>
        <taxon>Pseudonocardiales</taxon>
        <taxon>Pseudonocardiaceae</taxon>
        <taxon>Actinomycetospora</taxon>
    </lineage>
</organism>
<keyword evidence="2" id="KW-1185">Reference proteome</keyword>
<protein>
    <submittedName>
        <fullName evidence="1">NmrA family transcriptional regulator</fullName>
    </submittedName>
</protein>
<name>A0ABT7MCQ1_9PSEU</name>